<proteinExistence type="inferred from homology"/>
<organism evidence="2 3">
    <name type="scientific">Croceibacterium atlanticum</name>
    <dbReference type="NCBI Taxonomy" id="1267766"/>
    <lineage>
        <taxon>Bacteria</taxon>
        <taxon>Pseudomonadati</taxon>
        <taxon>Pseudomonadota</taxon>
        <taxon>Alphaproteobacteria</taxon>
        <taxon>Sphingomonadales</taxon>
        <taxon>Erythrobacteraceae</taxon>
        <taxon>Croceibacterium</taxon>
    </lineage>
</organism>
<dbReference type="Gene3D" id="3.40.50.150">
    <property type="entry name" value="Vaccinia Virus protein VP39"/>
    <property type="match status" value="1"/>
</dbReference>
<dbReference type="InterPro" id="IPR027417">
    <property type="entry name" value="P-loop_NTPase"/>
</dbReference>
<dbReference type="EMBL" id="CP011452">
    <property type="protein sequence ID" value="AKH43513.1"/>
    <property type="molecule type" value="Genomic_DNA"/>
</dbReference>
<dbReference type="InterPro" id="IPR029063">
    <property type="entry name" value="SAM-dependent_MTases_sf"/>
</dbReference>
<dbReference type="Gene3D" id="3.40.50.300">
    <property type="entry name" value="P-loop containing nucleotide triphosphate hydrolases"/>
    <property type="match status" value="1"/>
</dbReference>
<comment type="similarity">
    <text evidence="1">Belongs to the SBNO family.</text>
</comment>
<sequence>MFQSDLFPAGEQSPSEPLAYAIGTRVAELLASGRHLTRADISGFFAEETGALDWGSAWTIDDYNNAAEIGALLWLRESSRIDLTTSVHEAEARFDWLEAALPPRHVRSEAQVELQQFSTPPMLAWLTAKAAAISAQDTLLEPSAGNGALALWGSVQSASLLLNEIDPARRDSLGHIFPKATITAHDGELIADLHRGPVPSVVLMNPPFARSQERGMDGETAQRHLRSAIRSAAAGARIVAIMPEGFDASTFAKAQDEASLLLNVRLEQMFRRTGTGIAVRLIVIDKVSTAPSSAITGDTCDLIALHELLNALPPRVETSTNIHRLAIGKPVCLVGKTSVYRAPVRPVAPFAGTPALTATAIELTYSVLAEPAPVPEQTGIYLPYRPSRIAFEDALVHPTPLVESVAMGSVAAPQPEVRPRLPTNWQADGLLSEAQCETLVYAAQAFARDLPGQFKISQEGTALELSEDGHAFRQGFFLGDGTGAGKGRQIAAVIMDRWLAGERRHIWITKNEALLEDARRDWEALGGLPLDLQPLSRWKLGQSITMSEGILFVTYPTLRSGRAEDTRLDQILAWAGVDFDGVIAFDEAHAMANALGGSSTRGKVKGSEQGMAGLRLQNRLPRARVLYASATGASDIANLGYTSRLGLWGPETAFPTHEAFLTEIRAGGVAAMELVARDLKAQGLYLARALSFAWVEYEILEHSLTEAQVRIYDAYADAWAIIHRNLEAALEATRVVDEDSGDTLNRNAKAAALSIFEGTKQRFFAQLLLSMKLPSLIPAMEAALGDDHSVVVQLVSTAEAMLDRRLADLSVEEREALDIDLSPREYVIDYLAMSFPVRLMQVFADEDGNLRSEAMSDEEGNPVFCPRAMAARDALIEQLCALPPIATALDAIIEHFGTDAVAEVTGRTRRLVLGRDGQQRLERRSPSANVAEAQSFMEGTKRILVFSDAGGTGRSYHADLGARNQQRRVHFLLEPGWRADNAIQGLGRTNRTNQASAPLFRPVTTDVKGERRFISTIARRLDALGALTRGQRQTGGQNLFDPADNLESDYARDALSRWFQLLYDGKLEATSFGNFVERTGLRLENPDGGLTDNLPTIQRWLNRILALPIALQNAIFDEYLGLVEARIEAAREAGTLDQGLETVRVDHFTILADELLRTDPVTGAETRLVSLEVTRHLRPLRLQRLVRMHEIGSPHAIPMRNARSGKVALSVPVRRLIADDGAVIERRRLLRPLKSANWTLEALGESHWEEIGVTAFTSAWRAEEAEAAMSPVTERVHLATGLLLPVWKRLPGDHVRVTRLVAEDGQAIIGREVLDIDLAAIAETFGLSGVVGPSADQIGDLVLASGKPLGLVSHDPLTLKRSLVGGEQRLELTGFSPDRLDWYKNKGCFTEIIRYRTRLFASVSRASEILQSIAIEP</sequence>
<evidence type="ECO:0000313" key="3">
    <source>
        <dbReference type="Proteomes" id="UP000034392"/>
    </source>
</evidence>
<reference evidence="2" key="1">
    <citation type="submission" date="2015-05" db="EMBL/GenBank/DDBJ databases">
        <title>The complete genome of Altererythrobacter atlanticus strain 26DY36.</title>
        <authorList>
            <person name="Wu Y.-H."/>
            <person name="Cheng H."/>
            <person name="Wu X.-W."/>
        </authorList>
    </citation>
    <scope>NUCLEOTIDE SEQUENCE [LARGE SCALE GENOMIC DNA]</scope>
    <source>
        <strain evidence="2">26DY36</strain>
    </source>
</reference>
<dbReference type="InterPro" id="IPR026741">
    <property type="entry name" value="SNO"/>
</dbReference>
<dbReference type="PANTHER" id="PTHR12706">
    <property type="entry name" value="STRAWBERRY NOTCH-RELATED"/>
    <property type="match status" value="1"/>
</dbReference>
<dbReference type="STRING" id="1267766.WYH_02483"/>
<dbReference type="SUPFAM" id="SSF52540">
    <property type="entry name" value="P-loop containing nucleoside triphosphate hydrolases"/>
    <property type="match status" value="1"/>
</dbReference>
<dbReference type="PATRIC" id="fig|1267766.3.peg.2513"/>
<dbReference type="Proteomes" id="UP000034392">
    <property type="component" value="Chromosome"/>
</dbReference>
<accession>A0A0F7KSY6</accession>
<dbReference type="GO" id="GO:0006355">
    <property type="term" value="P:regulation of DNA-templated transcription"/>
    <property type="evidence" value="ECO:0007669"/>
    <property type="project" value="InterPro"/>
</dbReference>
<dbReference type="InterPro" id="IPR039187">
    <property type="entry name" value="SNO_AAA"/>
</dbReference>
<keyword evidence="3" id="KW-1185">Reference proteome</keyword>
<evidence type="ECO:0000256" key="1">
    <source>
        <dbReference type="ARBA" id="ARBA00006992"/>
    </source>
</evidence>
<dbReference type="InterPro" id="IPR026937">
    <property type="entry name" value="SBNO_Helicase_C_dom"/>
</dbReference>
<protein>
    <submittedName>
        <fullName evidence="2">Uncharacterized protein</fullName>
    </submittedName>
</protein>
<name>A0A0F7KSY6_9SPHN</name>
<gene>
    <name evidence="2" type="ORF">WYH_02483</name>
</gene>
<dbReference type="Pfam" id="PF13871">
    <property type="entry name" value="Helicase_C_4"/>
    <property type="match status" value="1"/>
</dbReference>
<dbReference type="PANTHER" id="PTHR12706:SF30">
    <property type="entry name" value="PROTEIN STRAWBERRY NOTCH-RELATED"/>
    <property type="match status" value="1"/>
</dbReference>
<dbReference type="KEGG" id="aay:WYH_02483"/>
<dbReference type="Pfam" id="PF13872">
    <property type="entry name" value="AAA_34"/>
    <property type="match status" value="1"/>
</dbReference>
<evidence type="ECO:0000313" key="2">
    <source>
        <dbReference type="EMBL" id="AKH43513.1"/>
    </source>
</evidence>
<dbReference type="RefSeq" id="WP_046904048.1">
    <property type="nucleotide sequence ID" value="NZ_CP011452.2"/>
</dbReference>
<dbReference type="SUPFAM" id="SSF53335">
    <property type="entry name" value="S-adenosyl-L-methionine-dependent methyltransferases"/>
    <property type="match status" value="1"/>
</dbReference>